<sequence>MLRVFILLTLFSVATIHARNLPDDEYMRKTSAGSTELKLFTGSRPTSVRENLCKWLIAITNSMLVKICDHHKNMGPVGRPSRPPPPPPRPPPGSRPVAYIQMHSPGTASEVIVINQILN</sequence>
<feature type="compositionally biased region" description="Pro residues" evidence="1">
    <location>
        <begin position="81"/>
        <end position="94"/>
    </location>
</feature>
<proteinExistence type="predicted"/>
<dbReference type="AlphaFoldDB" id="A0A6I9THW6"/>
<evidence type="ECO:0000256" key="1">
    <source>
        <dbReference type="SAM" id="MobiDB-lite"/>
    </source>
</evidence>
<dbReference type="Proteomes" id="UP000504604">
    <property type="component" value="Linkage group LG1"/>
</dbReference>
<organism evidence="3 4">
    <name type="scientific">Sesamum indicum</name>
    <name type="common">Oriental sesame</name>
    <name type="synonym">Sesamum orientale</name>
    <dbReference type="NCBI Taxonomy" id="4182"/>
    <lineage>
        <taxon>Eukaryota</taxon>
        <taxon>Viridiplantae</taxon>
        <taxon>Streptophyta</taxon>
        <taxon>Embryophyta</taxon>
        <taxon>Tracheophyta</taxon>
        <taxon>Spermatophyta</taxon>
        <taxon>Magnoliopsida</taxon>
        <taxon>eudicotyledons</taxon>
        <taxon>Gunneridae</taxon>
        <taxon>Pentapetalae</taxon>
        <taxon>asterids</taxon>
        <taxon>lamiids</taxon>
        <taxon>Lamiales</taxon>
        <taxon>Pedaliaceae</taxon>
        <taxon>Sesamum</taxon>
    </lineage>
</organism>
<dbReference type="GeneID" id="105165294"/>
<dbReference type="RefSeq" id="XP_011082567.1">
    <property type="nucleotide sequence ID" value="XM_011084265.2"/>
</dbReference>
<dbReference type="InParanoid" id="A0A6I9THW6"/>
<evidence type="ECO:0000256" key="2">
    <source>
        <dbReference type="SAM" id="SignalP"/>
    </source>
</evidence>
<gene>
    <name evidence="4" type="primary">LOC105165294</name>
</gene>
<dbReference type="KEGG" id="sind:105165294"/>
<keyword evidence="3" id="KW-1185">Reference proteome</keyword>
<protein>
    <submittedName>
        <fullName evidence="4">Uncharacterized protein LOC105165294</fullName>
    </submittedName>
</protein>
<name>A0A6I9THW6_SESIN</name>
<feature type="chain" id="PRO_5026968091" evidence="2">
    <location>
        <begin position="19"/>
        <end position="119"/>
    </location>
</feature>
<feature type="signal peptide" evidence="2">
    <location>
        <begin position="1"/>
        <end position="18"/>
    </location>
</feature>
<accession>A0A6I9THW6</accession>
<evidence type="ECO:0000313" key="4">
    <source>
        <dbReference type="RefSeq" id="XP_011082567.1"/>
    </source>
</evidence>
<feature type="region of interest" description="Disordered" evidence="1">
    <location>
        <begin position="72"/>
        <end position="99"/>
    </location>
</feature>
<reference evidence="3" key="1">
    <citation type="submission" date="2024-10" db="UniProtKB">
        <authorList>
            <consortium name="RefSeq"/>
        </authorList>
    </citation>
    <scope>NUCLEOTIDE SEQUENCE [LARGE SCALE GENOMIC DNA]</scope>
    <source>
        <strain evidence="3">cv. Zhongzhi No. 13</strain>
    </source>
</reference>
<keyword evidence="2" id="KW-0732">Signal</keyword>
<evidence type="ECO:0000313" key="3">
    <source>
        <dbReference type="Proteomes" id="UP000504604"/>
    </source>
</evidence>
<reference evidence="4" key="2">
    <citation type="submission" date="2025-08" db="UniProtKB">
        <authorList>
            <consortium name="RefSeq"/>
        </authorList>
    </citation>
    <scope>IDENTIFICATION</scope>
</reference>